<evidence type="ECO:0000313" key="6">
    <source>
        <dbReference type="Proteomes" id="UP000257127"/>
    </source>
</evidence>
<gene>
    <name evidence="5" type="ORF">DXU93_02690</name>
</gene>
<dbReference type="Pfam" id="PF03976">
    <property type="entry name" value="PPK2"/>
    <property type="match status" value="1"/>
</dbReference>
<dbReference type="AlphaFoldDB" id="A0A3E1F269"/>
<accession>A0A3E1F269</accession>
<evidence type="ECO:0000256" key="2">
    <source>
        <dbReference type="ARBA" id="ARBA00022679"/>
    </source>
</evidence>
<keyword evidence="6" id="KW-1185">Reference proteome</keyword>
<dbReference type="InterPro" id="IPR022488">
    <property type="entry name" value="PPK2-related"/>
</dbReference>
<dbReference type="PIRSF" id="PIRSF028756">
    <property type="entry name" value="PPK2_prd"/>
    <property type="match status" value="1"/>
</dbReference>
<evidence type="ECO:0000256" key="3">
    <source>
        <dbReference type="ARBA" id="ARBA00022777"/>
    </source>
</evidence>
<evidence type="ECO:0000256" key="1">
    <source>
        <dbReference type="ARBA" id="ARBA00009924"/>
    </source>
</evidence>
<dbReference type="Proteomes" id="UP000257127">
    <property type="component" value="Unassembled WGS sequence"/>
</dbReference>
<feature type="domain" description="Polyphosphate kinase-2-related" evidence="4">
    <location>
        <begin position="18"/>
        <end position="240"/>
    </location>
</feature>
<organism evidence="5 6">
    <name type="scientific">Brumimicrobium aurantiacum</name>
    <dbReference type="NCBI Taxonomy" id="1737063"/>
    <lineage>
        <taxon>Bacteria</taxon>
        <taxon>Pseudomonadati</taxon>
        <taxon>Bacteroidota</taxon>
        <taxon>Flavobacteriia</taxon>
        <taxon>Flavobacteriales</taxon>
        <taxon>Crocinitomicaceae</taxon>
        <taxon>Brumimicrobium</taxon>
    </lineage>
</organism>
<keyword evidence="2" id="KW-0808">Transferase</keyword>
<comment type="similarity">
    <text evidence="1">Belongs to the polyphosphate kinase 2 (PPK2) family. Class I subfamily.</text>
</comment>
<name>A0A3E1F269_9FLAO</name>
<evidence type="ECO:0000313" key="5">
    <source>
        <dbReference type="EMBL" id="RFC55863.1"/>
    </source>
</evidence>
<dbReference type="OrthoDB" id="9775224at2"/>
<keyword evidence="3 5" id="KW-0418">Kinase</keyword>
<dbReference type="Gene3D" id="3.40.50.300">
    <property type="entry name" value="P-loop containing nucleotide triphosphate hydrolases"/>
    <property type="match status" value="1"/>
</dbReference>
<dbReference type="InterPro" id="IPR027417">
    <property type="entry name" value="P-loop_NTPase"/>
</dbReference>
<reference evidence="5 6" key="1">
    <citation type="submission" date="2018-08" db="EMBL/GenBank/DDBJ databases">
        <title>The draft genome squence of Brumimicrobium sp. N62.</title>
        <authorList>
            <person name="Du Z.-J."/>
            <person name="Luo H.-R."/>
        </authorList>
    </citation>
    <scope>NUCLEOTIDE SEQUENCE [LARGE SCALE GENOMIC DNA]</scope>
    <source>
        <strain evidence="5 6">N62</strain>
    </source>
</reference>
<dbReference type="RefSeq" id="WP_116879698.1">
    <property type="nucleotide sequence ID" value="NZ_QURB01000001.1"/>
</dbReference>
<dbReference type="SUPFAM" id="SSF52540">
    <property type="entry name" value="P-loop containing nucleoside triphosphate hydrolases"/>
    <property type="match status" value="1"/>
</dbReference>
<sequence>MDNKNCIYLNSDYTSLTNNQFHKEKFRLQKELLKLQEWMLKYNKKVAIIFEGRDAAGKGAAIRRISEHLMTGHFRVVELGIPTKKQHKNWLNTYKAKLPKEGEIVFFDRSWYSRALIQPTMGYCTDHQYNYFMKRVVDWEKELVKEGVIIIKFYLSINISTQATRFEIRRNHDLKYWKLSENDLESVDHWETYTKYKEKMFEKTSWDGAPWVIMNANNKLIAQLNCIRYVLRTIDYEGKKELKPKSWTIDEYDRSLMFLDVKFDNLSEEQYVLLSRIKQYL</sequence>
<protein>
    <submittedName>
        <fullName evidence="5">Polyphosphate kinase</fullName>
    </submittedName>
</protein>
<dbReference type="PANTHER" id="PTHR34383:SF1">
    <property type="entry name" value="ADP-POLYPHOSPHATE PHOSPHOTRANSFERASE"/>
    <property type="match status" value="1"/>
</dbReference>
<dbReference type="EMBL" id="QURB01000001">
    <property type="protein sequence ID" value="RFC55863.1"/>
    <property type="molecule type" value="Genomic_DNA"/>
</dbReference>
<dbReference type="GO" id="GO:0008976">
    <property type="term" value="F:polyphosphate kinase activity"/>
    <property type="evidence" value="ECO:0007669"/>
    <property type="project" value="InterPro"/>
</dbReference>
<dbReference type="InterPro" id="IPR016898">
    <property type="entry name" value="Polyphosphate_phosphotransfera"/>
</dbReference>
<proteinExistence type="inferred from homology"/>
<evidence type="ECO:0000259" key="4">
    <source>
        <dbReference type="Pfam" id="PF03976"/>
    </source>
</evidence>
<dbReference type="PANTHER" id="PTHR34383">
    <property type="entry name" value="POLYPHOSPHATE:AMP PHOSPHOTRANSFERASE-RELATED"/>
    <property type="match status" value="1"/>
</dbReference>
<comment type="caution">
    <text evidence="5">The sequence shown here is derived from an EMBL/GenBank/DDBJ whole genome shotgun (WGS) entry which is preliminary data.</text>
</comment>